<evidence type="ECO:0000256" key="6">
    <source>
        <dbReference type="SAM" id="MobiDB-lite"/>
    </source>
</evidence>
<feature type="region of interest" description="Disordered" evidence="6">
    <location>
        <begin position="1"/>
        <end position="21"/>
    </location>
</feature>
<evidence type="ECO:0000256" key="2">
    <source>
        <dbReference type="ARBA" id="ARBA00022980"/>
    </source>
</evidence>
<dbReference type="AlphaFoldDB" id="A0A0H4T7Q1"/>
<dbReference type="PANTHER" id="PTHR10746:SF6">
    <property type="entry name" value="LARGE RIBOSOMAL SUBUNIT PROTEIN UL4M"/>
    <property type="match status" value="1"/>
</dbReference>
<comment type="function">
    <text evidence="5">Forms part of the polypeptide exit tunnel.</text>
</comment>
<evidence type="ECO:0000256" key="4">
    <source>
        <dbReference type="ARBA" id="ARBA00035244"/>
    </source>
</evidence>
<keyword evidence="2 5" id="KW-0689">Ribosomal protein</keyword>
<comment type="function">
    <text evidence="5">One of the primary rRNA binding proteins, this protein initially binds near the 5'-end of the 23S rRNA. It is important during the early stages of 50S assembly. It makes multiple contacts with different domains of the 23S rRNA in the assembled 50S subunit and ribosome.</text>
</comment>
<evidence type="ECO:0000313" key="7">
    <source>
        <dbReference type="EMBL" id="AKQ03873.1"/>
    </source>
</evidence>
<dbReference type="InterPro" id="IPR013005">
    <property type="entry name" value="Ribosomal_uL4-like"/>
</dbReference>
<comment type="subunit">
    <text evidence="5">Part of the 50S ribosomal subunit.</text>
</comment>
<reference evidence="7" key="1">
    <citation type="journal article" date="2015" name="ISME J.">
        <title>Aquifer environment selects for microbial species cohorts in sediment and groundwater.</title>
        <authorList>
            <person name="Hug L.A."/>
            <person name="Thomas B.C."/>
            <person name="Brown C.T."/>
            <person name="Frischkorn K.R."/>
            <person name="Williams K.H."/>
            <person name="Tringe S.G."/>
            <person name="Banfield J.F."/>
        </authorList>
    </citation>
    <scope>NUCLEOTIDE SEQUENCE</scope>
</reference>
<dbReference type="PANTHER" id="PTHR10746">
    <property type="entry name" value="50S RIBOSOMAL PROTEIN L4"/>
    <property type="match status" value="1"/>
</dbReference>
<keyword evidence="5" id="KW-0694">RNA-binding</keyword>
<dbReference type="NCBIfam" id="TIGR03953">
    <property type="entry name" value="rplD_bact"/>
    <property type="match status" value="1"/>
</dbReference>
<evidence type="ECO:0000256" key="1">
    <source>
        <dbReference type="ARBA" id="ARBA00010528"/>
    </source>
</evidence>
<proteinExistence type="inferred from homology"/>
<dbReference type="Gene3D" id="3.40.1370.10">
    <property type="match status" value="1"/>
</dbReference>
<dbReference type="InterPro" id="IPR002136">
    <property type="entry name" value="Ribosomal_uL4"/>
</dbReference>
<dbReference type="InterPro" id="IPR023574">
    <property type="entry name" value="Ribosomal_uL4_dom_sf"/>
</dbReference>
<dbReference type="Pfam" id="PF00573">
    <property type="entry name" value="Ribosomal_L4"/>
    <property type="match status" value="1"/>
</dbReference>
<name>A0A0H4T7Q1_9BACT</name>
<dbReference type="EMBL" id="KT007024">
    <property type="protein sequence ID" value="AKQ03873.1"/>
    <property type="molecule type" value="Genomic_DNA"/>
</dbReference>
<accession>A0A0H4T7Q1</accession>
<sequence>MAQQRTRKTPDAAAGPASPKTTVVNAANETLREIQLSPEVFGVRVSGHLLYEAVKQHRAGGRRGTHMTKNRALVSGSGRKPWRQKGTGRARVGEARNPLWRHGGTVFGPQPRDYSYSMPQKARAAALRGALTQRLREGALKIVDALPLEGVKTKGLRDMLDRLGVEGKAVIVDHEPADTLVLSGRNLPGVKVVADTHLTAYEVLDCRHLVISQEALDKLEERLTPPATGGVR</sequence>
<dbReference type="GO" id="GO:0003735">
    <property type="term" value="F:structural constituent of ribosome"/>
    <property type="evidence" value="ECO:0007669"/>
    <property type="project" value="InterPro"/>
</dbReference>
<dbReference type="SUPFAM" id="SSF52166">
    <property type="entry name" value="Ribosomal protein L4"/>
    <property type="match status" value="1"/>
</dbReference>
<dbReference type="GO" id="GO:1990904">
    <property type="term" value="C:ribonucleoprotein complex"/>
    <property type="evidence" value="ECO:0007669"/>
    <property type="project" value="UniProtKB-KW"/>
</dbReference>
<protein>
    <recommendedName>
        <fullName evidence="4 5">Large ribosomal subunit protein uL4</fullName>
    </recommendedName>
</protein>
<organism evidence="7">
    <name type="scientific">uncultured Acidobacteria bacterium Rifle_16ft_4_minimus_38982</name>
    <dbReference type="NCBI Taxonomy" id="1665089"/>
    <lineage>
        <taxon>Bacteria</taxon>
        <taxon>Pseudomonadati</taxon>
        <taxon>Acidobacteriota</taxon>
        <taxon>environmental samples</taxon>
    </lineage>
</organism>
<keyword evidence="3 5" id="KW-0687">Ribonucleoprotein</keyword>
<comment type="similarity">
    <text evidence="1 5">Belongs to the universal ribosomal protein uL4 family.</text>
</comment>
<dbReference type="GO" id="GO:0006412">
    <property type="term" value="P:translation"/>
    <property type="evidence" value="ECO:0007669"/>
    <property type="project" value="UniProtKB-UniRule"/>
</dbReference>
<dbReference type="HAMAP" id="MF_01328_B">
    <property type="entry name" value="Ribosomal_uL4_B"/>
    <property type="match status" value="1"/>
</dbReference>
<dbReference type="GO" id="GO:0005840">
    <property type="term" value="C:ribosome"/>
    <property type="evidence" value="ECO:0007669"/>
    <property type="project" value="UniProtKB-KW"/>
</dbReference>
<evidence type="ECO:0000256" key="3">
    <source>
        <dbReference type="ARBA" id="ARBA00023274"/>
    </source>
</evidence>
<keyword evidence="5" id="KW-0699">rRNA-binding</keyword>
<evidence type="ECO:0000256" key="5">
    <source>
        <dbReference type="HAMAP-Rule" id="MF_01328"/>
    </source>
</evidence>
<gene>
    <name evidence="5 7" type="primary">rplD</name>
</gene>
<dbReference type="GO" id="GO:0019843">
    <property type="term" value="F:rRNA binding"/>
    <property type="evidence" value="ECO:0007669"/>
    <property type="project" value="UniProtKB-UniRule"/>
</dbReference>